<accession>A0A2T3JH28</accession>
<gene>
    <name evidence="1" type="ORF">C9J12_11630</name>
</gene>
<dbReference type="OrthoDB" id="5809325at2"/>
<reference evidence="1 2" key="1">
    <citation type="submission" date="2018-01" db="EMBL/GenBank/DDBJ databases">
        <title>Whole genome sequencing of Histamine producing bacteria.</title>
        <authorList>
            <person name="Butler K."/>
        </authorList>
    </citation>
    <scope>NUCLEOTIDE SEQUENCE [LARGE SCALE GENOMIC DNA]</scope>
    <source>
        <strain evidence="1 2">JCM 12947</strain>
    </source>
</reference>
<dbReference type="Proteomes" id="UP000240987">
    <property type="component" value="Unassembled WGS sequence"/>
</dbReference>
<dbReference type="EMBL" id="PYMJ01000010">
    <property type="protein sequence ID" value="PSU48266.1"/>
    <property type="molecule type" value="Genomic_DNA"/>
</dbReference>
<protein>
    <submittedName>
        <fullName evidence="1">Uncharacterized protein</fullName>
    </submittedName>
</protein>
<organism evidence="1 2">
    <name type="scientific">Photobacterium frigidiphilum</name>
    <dbReference type="NCBI Taxonomy" id="264736"/>
    <lineage>
        <taxon>Bacteria</taxon>
        <taxon>Pseudomonadati</taxon>
        <taxon>Pseudomonadota</taxon>
        <taxon>Gammaproteobacteria</taxon>
        <taxon>Vibrionales</taxon>
        <taxon>Vibrionaceae</taxon>
        <taxon>Photobacterium</taxon>
    </lineage>
</organism>
<dbReference type="RefSeq" id="WP_107242873.1">
    <property type="nucleotide sequence ID" value="NZ_PYMJ01000010.1"/>
</dbReference>
<evidence type="ECO:0000313" key="2">
    <source>
        <dbReference type="Proteomes" id="UP000240987"/>
    </source>
</evidence>
<sequence>MTEKTLSQRLPVGDPRNKVEFLADEFEKTAADLYALINGLSSGSQPAAVNLLKNAGFNENADMQQQGIFLRSKSGVTPDAMKTTYNGRSSMAIASHWAVEVPQTYDGNTEFKPFSPTRSPLSGTAGIPDNSNCLNFFGKEFTFYQVLTVPHNGKNHSKLKGRITLAATAGTVVTVGIARLYSNSDKLQASRFEGETTYTFAGNDPFQPVSIDTKEITCLRSPDAGMMAFYVKIENGSSGYVYDSKLWHVDQFGDNPAQFLDSHNSTAYADYMAWKNITSTSAEIVGVNTVKWNLNRHFPMCFNPAHHIAINHQMIDSAVITELTPDSITVNYSETEFNSRVINGSNQVYQMLRVQYSVMPFGIGFY</sequence>
<evidence type="ECO:0000313" key="1">
    <source>
        <dbReference type="EMBL" id="PSU48266.1"/>
    </source>
</evidence>
<name>A0A2T3JH28_9GAMM</name>
<dbReference type="AlphaFoldDB" id="A0A2T3JH28"/>
<comment type="caution">
    <text evidence="1">The sequence shown here is derived from an EMBL/GenBank/DDBJ whole genome shotgun (WGS) entry which is preliminary data.</text>
</comment>
<keyword evidence="2" id="KW-1185">Reference proteome</keyword>
<proteinExistence type="predicted"/>